<dbReference type="PANTHER" id="PTHR10285">
    <property type="entry name" value="URIDINE KINASE"/>
    <property type="match status" value="1"/>
</dbReference>
<proteinExistence type="predicted"/>
<accession>A0ABY6GI07</accession>
<evidence type="ECO:0008006" key="3">
    <source>
        <dbReference type="Google" id="ProtNLM"/>
    </source>
</evidence>
<sequence>MEEPSHPDVPTLIATFIQGRVKSDRPDLIGLCGPQGAGKSTACDKVRLRLEKSGLTTLTLSLDDFYLPRLKRHERAAATHPLFRTRGVPGTHDIPLARRTIDSLLDGQPTPIPLFDKSLDDVLPSGHWALSPAHPDVILLEGWCVGARPQSPHALQKAVNALEAHEDPHGVWRAAVNDALMSDYQKVFSRLNALCLISPPDFSIVTHWRQEQESALRRSLAQRGESGRHVMSDSEVTRFVQHYERLTRHIIVEMPQRADLVIHLDTMRRVTSIVRREGHPAGAPHSSS</sequence>
<evidence type="ECO:0000313" key="1">
    <source>
        <dbReference type="EMBL" id="UYH50500.1"/>
    </source>
</evidence>
<dbReference type="InterPro" id="IPR027417">
    <property type="entry name" value="P-loop_NTPase"/>
</dbReference>
<keyword evidence="2" id="KW-1185">Reference proteome</keyword>
<dbReference type="RefSeq" id="WP_319806084.1">
    <property type="nucleotide sequence ID" value="NZ_CP107052.1"/>
</dbReference>
<dbReference type="Proteomes" id="UP001163831">
    <property type="component" value="Chromosome"/>
</dbReference>
<evidence type="ECO:0000313" key="2">
    <source>
        <dbReference type="Proteomes" id="UP001163831"/>
    </source>
</evidence>
<organism evidence="1 2">
    <name type="scientific">Candidatus Kirkpatrickella diaphorinae</name>
    <dbReference type="NCBI Taxonomy" id="2984322"/>
    <lineage>
        <taxon>Bacteria</taxon>
        <taxon>Pseudomonadati</taxon>
        <taxon>Pseudomonadota</taxon>
        <taxon>Alphaproteobacteria</taxon>
        <taxon>Acetobacterales</taxon>
        <taxon>Acetobacteraceae</taxon>
        <taxon>Candidatus Kirkpatrickella</taxon>
    </lineage>
</organism>
<dbReference type="Gene3D" id="3.40.50.300">
    <property type="entry name" value="P-loop containing nucleotide triphosphate hydrolases"/>
    <property type="match status" value="1"/>
</dbReference>
<protein>
    <recommendedName>
        <fullName evidence="3">Kinase</fullName>
    </recommendedName>
</protein>
<dbReference type="SUPFAM" id="SSF52540">
    <property type="entry name" value="P-loop containing nucleoside triphosphate hydrolases"/>
    <property type="match status" value="1"/>
</dbReference>
<reference evidence="1" key="1">
    <citation type="submission" date="2022-10" db="EMBL/GenBank/DDBJ databases">
        <title>Candidatus Kirkpatrella diaphorinas gen. nov., sp. nov., an uncultured endosymbiont identified in a population of Diaphorina citri from Hawaii.</title>
        <authorList>
            <person name="Henry E.M."/>
            <person name="Carlson C.R."/>
            <person name="Kuo Y.-W."/>
        </authorList>
    </citation>
    <scope>NUCLEOTIDE SEQUENCE</scope>
    <source>
        <strain evidence="1">CADCRV1</strain>
    </source>
</reference>
<dbReference type="EMBL" id="CP107052">
    <property type="protein sequence ID" value="UYH50500.1"/>
    <property type="molecule type" value="Genomic_DNA"/>
</dbReference>
<name>A0ABY6GI07_9PROT</name>
<gene>
    <name evidence="1" type="ORF">N5W20_05055</name>
</gene>